<proteinExistence type="inferred from homology"/>
<dbReference type="Gene3D" id="1.10.4020.10">
    <property type="entry name" value="DNA breaking-rejoining enzymes"/>
    <property type="match status" value="1"/>
</dbReference>
<dbReference type="Proteomes" id="UP000001646">
    <property type="component" value="Unplaced"/>
</dbReference>
<feature type="domain" description="KRAB" evidence="15">
    <location>
        <begin position="205"/>
        <end position="278"/>
    </location>
</feature>
<dbReference type="FunFam" id="3.30.160.60:FF:000710">
    <property type="entry name" value="Zinc finger protein 768"/>
    <property type="match status" value="1"/>
</dbReference>
<feature type="domain" description="C2H2-type" evidence="13">
    <location>
        <begin position="477"/>
        <end position="504"/>
    </location>
</feature>
<dbReference type="Ensembl" id="ENSACAT00000022151.2">
    <property type="protein sequence ID" value="ENSACAP00000019149.2"/>
    <property type="gene ID" value="ENSACAG00000028109.2"/>
</dbReference>
<keyword evidence="6" id="KW-0862">Zinc</keyword>
<feature type="domain" description="C2H2-type" evidence="13">
    <location>
        <begin position="617"/>
        <end position="644"/>
    </location>
</feature>
<evidence type="ECO:0000256" key="11">
    <source>
        <dbReference type="PROSITE-ProRule" id="PRU00042"/>
    </source>
</evidence>
<sequence length="681" mass="79139">MEAVLEPRVKMEEPSPPSPEGEREPNETWSRRSVGFSERTGQDVLYKKEFNTDFQHHRFCFQEALGPREVCSRLHSLCRLWLKPERHSKAEMLDLVLLEQFLAVLPAEMERWVRECGAETSSQAVALAEGFLLSRAEEEKEERQEREVPHAQEAPLETSLPFRWIKVEDDTEESPLGVELRVLGRCDSSTLSEAAEVAPIQQDQMMFEDVAVHFTVEEWALLDLNQQALHWEVMEENYRIVASLGGDEQVSENGGAPNKIWLKRARSKREEESLRMEPEGYNGKQCPVDTREITIQETIDESREIGNSPVYENGFFQEASSIHPAYNEKYQIVDKPYTCLECGKRFHKNRYLHRHQKTHTGEKPYKCMECGKCFFHKKDLSRHKRTHSQEKPYKCLECGKCYTQKSALSRHQYTHKEEKPYKCLKCGKSFVSNINLIRHEMNHRGEKPYKCLECGKCFFQKAHLKGHKRTHTGEKPHRCLDCGIGFCDKSNLIRHEMNHRGEKPYKCLECGKSFCWENALKLHQNTHIGEKPYKCLECGKCFPQKRMLNKHQKTHTGEKPYQCQECGKCFFEKGNLKRHQRIHTGEKPYKCLECGIAFSDKRSFIGHEMSHRGEKPYQCLECGKSYNCKSVLTAHQNSHTGDCGKSFSYTSDLSHVQDSHIENETKNMCGMREELPLEVKS</sequence>
<dbReference type="InterPro" id="IPR013087">
    <property type="entry name" value="Znf_C2H2_type"/>
</dbReference>
<dbReference type="FunFam" id="3.30.160.60:FF:002343">
    <property type="entry name" value="Zinc finger protein 33A"/>
    <property type="match status" value="2"/>
</dbReference>
<keyword evidence="17" id="KW-1185">Reference proteome</keyword>
<dbReference type="GO" id="GO:0000978">
    <property type="term" value="F:RNA polymerase II cis-regulatory region sequence-specific DNA binding"/>
    <property type="evidence" value="ECO:0000318"/>
    <property type="project" value="GO_Central"/>
</dbReference>
<evidence type="ECO:0000256" key="5">
    <source>
        <dbReference type="ARBA" id="ARBA00022771"/>
    </source>
</evidence>
<dbReference type="Pfam" id="PF00096">
    <property type="entry name" value="zf-C2H2"/>
    <property type="match status" value="9"/>
</dbReference>
<evidence type="ECO:0000259" key="14">
    <source>
        <dbReference type="PROSITE" id="PS50804"/>
    </source>
</evidence>
<comment type="similarity">
    <text evidence="2">Belongs to the krueppel C2H2-type zinc-finger protein family.</text>
</comment>
<dbReference type="GeneTree" id="ENSGT00940000154715"/>
<keyword evidence="3" id="KW-0479">Metal-binding</keyword>
<evidence type="ECO:0000256" key="12">
    <source>
        <dbReference type="SAM" id="MobiDB-lite"/>
    </source>
</evidence>
<evidence type="ECO:0000256" key="7">
    <source>
        <dbReference type="ARBA" id="ARBA00023015"/>
    </source>
</evidence>
<keyword evidence="7" id="KW-0805">Transcription regulation</keyword>
<dbReference type="GO" id="GO:0008270">
    <property type="term" value="F:zinc ion binding"/>
    <property type="evidence" value="ECO:0007669"/>
    <property type="project" value="UniProtKB-KW"/>
</dbReference>
<keyword evidence="8" id="KW-0238">DNA-binding</keyword>
<dbReference type="SUPFAM" id="SSF47353">
    <property type="entry name" value="Retrovirus capsid dimerization domain-like"/>
    <property type="match status" value="1"/>
</dbReference>
<dbReference type="FunFam" id="3.30.160.60:FF:001753">
    <property type="entry name" value="Si:ch211-119o8.6"/>
    <property type="match status" value="2"/>
</dbReference>
<reference evidence="16" key="1">
    <citation type="submission" date="2009-12" db="EMBL/GenBank/DDBJ databases">
        <title>The Genome Sequence of Anolis carolinensis (Green Anole Lizard).</title>
        <authorList>
            <consortium name="The Genome Sequencing Platform"/>
            <person name="Di Palma F."/>
            <person name="Alfoldi J."/>
            <person name="Heiman D."/>
            <person name="Young S."/>
            <person name="Grabherr M."/>
            <person name="Johnson J."/>
            <person name="Lander E.S."/>
            <person name="Lindblad-Toh K."/>
        </authorList>
    </citation>
    <scope>NUCLEOTIDE SEQUENCE [LARGE SCALE GENOMIC DNA]</scope>
    <source>
        <strain evidence="16">JBL SC #1</strain>
    </source>
</reference>
<evidence type="ECO:0000256" key="9">
    <source>
        <dbReference type="ARBA" id="ARBA00023163"/>
    </source>
</evidence>
<dbReference type="SMART" id="SM00431">
    <property type="entry name" value="SCAN"/>
    <property type="match status" value="1"/>
</dbReference>
<dbReference type="FunFam" id="3.30.160.60:FF:001119">
    <property type="entry name" value="zinc finger protein 408"/>
    <property type="match status" value="1"/>
</dbReference>
<feature type="domain" description="C2H2-type" evidence="13">
    <location>
        <begin position="421"/>
        <end position="448"/>
    </location>
</feature>
<dbReference type="InterPro" id="IPR001909">
    <property type="entry name" value="KRAB"/>
</dbReference>
<dbReference type="Pfam" id="PF16622">
    <property type="entry name" value="zf-C2H2_11"/>
    <property type="match status" value="1"/>
</dbReference>
<dbReference type="FunFam" id="3.30.160.60:FF:000514">
    <property type="entry name" value="Uncharacterized protein"/>
    <property type="match status" value="1"/>
</dbReference>
<accession>H9GS11</accession>
<feature type="domain" description="C2H2-type" evidence="13">
    <location>
        <begin position="533"/>
        <end position="560"/>
    </location>
</feature>
<dbReference type="Gene3D" id="3.30.160.60">
    <property type="entry name" value="Classic Zinc Finger"/>
    <property type="match status" value="11"/>
</dbReference>
<reference evidence="16" key="3">
    <citation type="submission" date="2025-09" db="UniProtKB">
        <authorList>
            <consortium name="Ensembl"/>
        </authorList>
    </citation>
    <scope>IDENTIFICATION</scope>
</reference>
<dbReference type="CDD" id="cd07765">
    <property type="entry name" value="KRAB_A-box"/>
    <property type="match status" value="1"/>
</dbReference>
<protein>
    <submittedName>
        <fullName evidence="16">Uncharacterized protein</fullName>
    </submittedName>
</protein>
<evidence type="ECO:0000256" key="8">
    <source>
        <dbReference type="ARBA" id="ARBA00023125"/>
    </source>
</evidence>
<feature type="compositionally biased region" description="Basic and acidic residues" evidence="12">
    <location>
        <begin position="20"/>
        <end position="30"/>
    </location>
</feature>
<dbReference type="SUPFAM" id="SSF109640">
    <property type="entry name" value="KRAB domain (Kruppel-associated box)"/>
    <property type="match status" value="1"/>
</dbReference>
<feature type="domain" description="C2H2-type" evidence="13">
    <location>
        <begin position="393"/>
        <end position="420"/>
    </location>
</feature>
<dbReference type="FunFam" id="1.10.4020.10:FF:000005">
    <property type="entry name" value="Uncharacterized protein"/>
    <property type="match status" value="1"/>
</dbReference>
<keyword evidence="9" id="KW-0804">Transcription</keyword>
<dbReference type="PANTHER" id="PTHR14003">
    <property type="entry name" value="TRANSCRIPTIONAL REPRESSOR PROTEIN YY"/>
    <property type="match status" value="1"/>
</dbReference>
<dbReference type="InterPro" id="IPR036236">
    <property type="entry name" value="Znf_C2H2_sf"/>
</dbReference>
<comment type="subcellular location">
    <subcellularLocation>
        <location evidence="1">Nucleus</location>
    </subcellularLocation>
</comment>
<dbReference type="FunFam" id="3.30.160.60:FF:002202">
    <property type="match status" value="1"/>
</dbReference>
<dbReference type="AlphaFoldDB" id="H9GS11"/>
<evidence type="ECO:0000256" key="4">
    <source>
        <dbReference type="ARBA" id="ARBA00022737"/>
    </source>
</evidence>
<feature type="domain" description="C2H2-type" evidence="13">
    <location>
        <begin position="505"/>
        <end position="532"/>
    </location>
</feature>
<feature type="domain" description="C2H2-type" evidence="13">
    <location>
        <begin position="561"/>
        <end position="588"/>
    </location>
</feature>
<feature type="domain" description="SCAN box" evidence="14">
    <location>
        <begin position="58"/>
        <end position="131"/>
    </location>
</feature>
<dbReference type="PROSITE" id="PS00028">
    <property type="entry name" value="ZINC_FINGER_C2H2_1"/>
    <property type="match status" value="11"/>
</dbReference>
<dbReference type="InParanoid" id="H9GS11"/>
<dbReference type="PROSITE" id="PS50804">
    <property type="entry name" value="SCAN_BOX"/>
    <property type="match status" value="1"/>
</dbReference>
<feature type="domain" description="C2H2-type" evidence="13">
    <location>
        <begin position="337"/>
        <end position="364"/>
    </location>
</feature>
<dbReference type="PROSITE" id="PS50157">
    <property type="entry name" value="ZINC_FINGER_C2H2_2"/>
    <property type="match status" value="11"/>
</dbReference>
<evidence type="ECO:0000256" key="10">
    <source>
        <dbReference type="ARBA" id="ARBA00023242"/>
    </source>
</evidence>
<dbReference type="GO" id="GO:0000981">
    <property type="term" value="F:DNA-binding transcription factor activity, RNA polymerase II-specific"/>
    <property type="evidence" value="ECO:0000318"/>
    <property type="project" value="GO_Central"/>
</dbReference>
<feature type="domain" description="C2H2-type" evidence="13">
    <location>
        <begin position="589"/>
        <end position="616"/>
    </location>
</feature>
<dbReference type="SUPFAM" id="SSF57667">
    <property type="entry name" value="beta-beta-alpha zinc fingers"/>
    <property type="match status" value="6"/>
</dbReference>
<dbReference type="eggNOG" id="KOG1721">
    <property type="taxonomic scope" value="Eukaryota"/>
</dbReference>
<gene>
    <name evidence="16" type="primary">LOC103280123</name>
</gene>
<reference evidence="16" key="2">
    <citation type="submission" date="2025-08" db="UniProtKB">
        <authorList>
            <consortium name="Ensembl"/>
        </authorList>
    </citation>
    <scope>IDENTIFICATION</scope>
</reference>
<dbReference type="InterPro" id="IPR003309">
    <property type="entry name" value="SCAN_dom"/>
</dbReference>
<evidence type="ECO:0000256" key="1">
    <source>
        <dbReference type="ARBA" id="ARBA00004123"/>
    </source>
</evidence>
<keyword evidence="10" id="KW-0539">Nucleus</keyword>
<dbReference type="Pfam" id="PF01352">
    <property type="entry name" value="KRAB"/>
    <property type="match status" value="1"/>
</dbReference>
<dbReference type="SMART" id="SM00349">
    <property type="entry name" value="KRAB"/>
    <property type="match status" value="1"/>
</dbReference>
<dbReference type="HOGENOM" id="CLU_002678_44_5_1"/>
<keyword evidence="4" id="KW-0677">Repeat</keyword>
<dbReference type="InterPro" id="IPR036051">
    <property type="entry name" value="KRAB_dom_sf"/>
</dbReference>
<dbReference type="FunFam" id="3.30.160.60:FF:001343">
    <property type="entry name" value="Zinc finger protein 568"/>
    <property type="match status" value="1"/>
</dbReference>
<dbReference type="FunFam" id="3.30.160.60:FF:000620">
    <property type="entry name" value="Zinc finger protein 263"/>
    <property type="match status" value="1"/>
</dbReference>
<evidence type="ECO:0000313" key="16">
    <source>
        <dbReference type="Ensembl" id="ENSACAP00000019149.2"/>
    </source>
</evidence>
<feature type="domain" description="C2H2-type" evidence="13">
    <location>
        <begin position="449"/>
        <end position="476"/>
    </location>
</feature>
<evidence type="ECO:0000256" key="2">
    <source>
        <dbReference type="ARBA" id="ARBA00006991"/>
    </source>
</evidence>
<feature type="compositionally biased region" description="Basic and acidic residues" evidence="12">
    <location>
        <begin position="1"/>
        <end position="13"/>
    </location>
</feature>
<name>H9GS11_ANOCA</name>
<evidence type="ECO:0000313" key="17">
    <source>
        <dbReference type="Proteomes" id="UP000001646"/>
    </source>
</evidence>
<dbReference type="PANTHER" id="PTHR14003:SF23">
    <property type="entry name" value="ZINC FINGER PROTEIN 143"/>
    <property type="match status" value="1"/>
</dbReference>
<dbReference type="Pfam" id="PF02023">
    <property type="entry name" value="SCAN"/>
    <property type="match status" value="1"/>
</dbReference>
<dbReference type="GO" id="GO:0006357">
    <property type="term" value="P:regulation of transcription by RNA polymerase II"/>
    <property type="evidence" value="ECO:0000318"/>
    <property type="project" value="GO_Central"/>
</dbReference>
<feature type="region of interest" description="Disordered" evidence="12">
    <location>
        <begin position="1"/>
        <end position="33"/>
    </location>
</feature>
<dbReference type="Bgee" id="ENSACAG00000028109">
    <property type="expression patterns" value="Expressed in forelimb bud and 13 other cell types or tissues"/>
</dbReference>
<dbReference type="InterPro" id="IPR041697">
    <property type="entry name" value="Znf-C2H2_11"/>
</dbReference>
<dbReference type="PROSITE" id="PS50805">
    <property type="entry name" value="KRAB"/>
    <property type="match status" value="1"/>
</dbReference>
<dbReference type="SMART" id="SM00355">
    <property type="entry name" value="ZnF_C2H2"/>
    <property type="match status" value="11"/>
</dbReference>
<keyword evidence="5 11" id="KW-0863">Zinc-finger</keyword>
<dbReference type="Gene3D" id="6.10.140.140">
    <property type="match status" value="1"/>
</dbReference>
<feature type="domain" description="C2H2-type" evidence="13">
    <location>
        <begin position="365"/>
        <end position="392"/>
    </location>
</feature>
<dbReference type="FunFam" id="3.30.160.60:FF:001430">
    <property type="entry name" value="Uncharacterized protein"/>
    <property type="match status" value="1"/>
</dbReference>
<evidence type="ECO:0000259" key="15">
    <source>
        <dbReference type="PROSITE" id="PS50805"/>
    </source>
</evidence>
<dbReference type="GO" id="GO:0005634">
    <property type="term" value="C:nucleus"/>
    <property type="evidence" value="ECO:0007669"/>
    <property type="project" value="UniProtKB-SubCell"/>
</dbReference>
<dbReference type="InterPro" id="IPR038269">
    <property type="entry name" value="SCAN_sf"/>
</dbReference>
<evidence type="ECO:0000256" key="3">
    <source>
        <dbReference type="ARBA" id="ARBA00022723"/>
    </source>
</evidence>
<organism evidence="16 17">
    <name type="scientific">Anolis carolinensis</name>
    <name type="common">Green anole</name>
    <name type="synonym">American chameleon</name>
    <dbReference type="NCBI Taxonomy" id="28377"/>
    <lineage>
        <taxon>Eukaryota</taxon>
        <taxon>Metazoa</taxon>
        <taxon>Chordata</taxon>
        <taxon>Craniata</taxon>
        <taxon>Vertebrata</taxon>
        <taxon>Euteleostomi</taxon>
        <taxon>Lepidosauria</taxon>
        <taxon>Squamata</taxon>
        <taxon>Bifurcata</taxon>
        <taxon>Unidentata</taxon>
        <taxon>Episquamata</taxon>
        <taxon>Toxicofera</taxon>
        <taxon>Iguania</taxon>
        <taxon>Dactyloidae</taxon>
        <taxon>Anolis</taxon>
    </lineage>
</organism>
<evidence type="ECO:0000259" key="13">
    <source>
        <dbReference type="PROSITE" id="PS50157"/>
    </source>
</evidence>
<evidence type="ECO:0000256" key="6">
    <source>
        <dbReference type="ARBA" id="ARBA00022833"/>
    </source>
</evidence>